<feature type="compositionally biased region" description="Polar residues" evidence="1">
    <location>
        <begin position="1"/>
        <end position="15"/>
    </location>
</feature>
<feature type="region of interest" description="Disordered" evidence="1">
    <location>
        <begin position="74"/>
        <end position="96"/>
    </location>
</feature>
<evidence type="ECO:0000313" key="3">
    <source>
        <dbReference type="Proteomes" id="UP000606974"/>
    </source>
</evidence>
<keyword evidence="3" id="KW-1185">Reference proteome</keyword>
<dbReference type="PANTHER" id="PTHR36847:SF1">
    <property type="entry name" value="AMIDOLIGASE ENZYME"/>
    <property type="match status" value="1"/>
</dbReference>
<protein>
    <recommendedName>
        <fullName evidence="4">Amidoligase enzyme</fullName>
    </recommendedName>
</protein>
<evidence type="ECO:0000313" key="2">
    <source>
        <dbReference type="EMBL" id="KAF7508046.1"/>
    </source>
</evidence>
<evidence type="ECO:0008006" key="4">
    <source>
        <dbReference type="Google" id="ProtNLM"/>
    </source>
</evidence>
<feature type="region of interest" description="Disordered" evidence="1">
    <location>
        <begin position="1"/>
        <end position="45"/>
    </location>
</feature>
<dbReference type="Proteomes" id="UP000606974">
    <property type="component" value="Unassembled WGS sequence"/>
</dbReference>
<dbReference type="OrthoDB" id="5291055at2759"/>
<evidence type="ECO:0000256" key="1">
    <source>
        <dbReference type="SAM" id="MobiDB-lite"/>
    </source>
</evidence>
<gene>
    <name evidence="2" type="ORF">GJ744_009628</name>
</gene>
<proteinExistence type="predicted"/>
<comment type="caution">
    <text evidence="2">The sequence shown here is derived from an EMBL/GenBank/DDBJ whole genome shotgun (WGS) entry which is preliminary data.</text>
</comment>
<name>A0A8H7E5Z3_9EURO</name>
<accession>A0A8H7E5Z3</accession>
<dbReference type="AlphaFoldDB" id="A0A8H7E5Z3"/>
<feature type="compositionally biased region" description="Low complexity" evidence="1">
    <location>
        <begin position="74"/>
        <end position="83"/>
    </location>
</feature>
<dbReference type="Pfam" id="PF12224">
    <property type="entry name" value="Amidoligase_2"/>
    <property type="match status" value="1"/>
</dbReference>
<reference evidence="2" key="1">
    <citation type="submission" date="2020-02" db="EMBL/GenBank/DDBJ databases">
        <authorList>
            <person name="Palmer J.M."/>
        </authorList>
    </citation>
    <scope>NUCLEOTIDE SEQUENCE</scope>
    <source>
        <strain evidence="2">EPUS1.4</strain>
        <tissue evidence="2">Thallus</tissue>
    </source>
</reference>
<sequence>MAGDSDQNSGDSDTGSLERFRRSQRRRLSSPEQNPPRLGGSGIVDGCLPRRSQCATGEPALPCALPTRRAEAATTSTSAIEASPGAGSSKRPSQSQFRHLRLGIETEFLLAARNPDHNRPRLDHFAEVLAANYNAHIDRSRRHPRMNSTLLAPNDPDDNKKWSMVYESTNWRDKSPWGIEMRSPILDVFPHSAWRAHVIKTWGYLDKHYKILGDDRCSTHIHVSMIPKYNLADLKHIASTIIHFEEAFEALMPDHRRGNGFAASNWLCSPYLRRQGKNRLQSIEAIRKANDEVEVFRLIQGLDNNNFCWNFLTVFGDKGTIEFRQPPASIRVADVLGWAELVMNFIQASLLFGSSAHIFPANVGGLRSFIEQVNVDGVNKPDWLRHIWEGKRKDMAFRPKQIHPERLSKWDSTQQLTEKIVAELRSSRMRQNLVYKANS</sequence>
<organism evidence="2 3">
    <name type="scientific">Endocarpon pusillum</name>
    <dbReference type="NCBI Taxonomy" id="364733"/>
    <lineage>
        <taxon>Eukaryota</taxon>
        <taxon>Fungi</taxon>
        <taxon>Dikarya</taxon>
        <taxon>Ascomycota</taxon>
        <taxon>Pezizomycotina</taxon>
        <taxon>Eurotiomycetes</taxon>
        <taxon>Chaetothyriomycetidae</taxon>
        <taxon>Verrucariales</taxon>
        <taxon>Verrucariaceae</taxon>
        <taxon>Endocarpon</taxon>
    </lineage>
</organism>
<dbReference type="EMBL" id="JAACFV010000059">
    <property type="protein sequence ID" value="KAF7508046.1"/>
    <property type="molecule type" value="Genomic_DNA"/>
</dbReference>
<dbReference type="InterPro" id="IPR022025">
    <property type="entry name" value="Amidoligase_2"/>
</dbReference>
<dbReference type="PANTHER" id="PTHR36847">
    <property type="entry name" value="AMIDOLIGASE ENZYME"/>
    <property type="match status" value="1"/>
</dbReference>